<name>A0ABW9QTC0_9ACTN</name>
<keyword evidence="4" id="KW-1185">Reference proteome</keyword>
<dbReference type="SMART" id="SM00507">
    <property type="entry name" value="HNHc"/>
    <property type="match status" value="1"/>
</dbReference>
<dbReference type="InterPro" id="IPR002711">
    <property type="entry name" value="HNH"/>
</dbReference>
<evidence type="ECO:0000313" key="3">
    <source>
        <dbReference type="EMBL" id="MST32902.1"/>
    </source>
</evidence>
<gene>
    <name evidence="3" type="ORF">GHK86_09245</name>
</gene>
<dbReference type="InterPro" id="IPR003615">
    <property type="entry name" value="HNH_nuc"/>
</dbReference>
<evidence type="ECO:0000256" key="1">
    <source>
        <dbReference type="ARBA" id="ARBA00023450"/>
    </source>
</evidence>
<dbReference type="Pfam" id="PF01844">
    <property type="entry name" value="HNH"/>
    <property type="match status" value="1"/>
</dbReference>
<evidence type="ECO:0000313" key="4">
    <source>
        <dbReference type="Proteomes" id="UP000437736"/>
    </source>
</evidence>
<dbReference type="Proteomes" id="UP000437736">
    <property type="component" value="Unassembled WGS sequence"/>
</dbReference>
<feature type="domain" description="HNH nuclease" evidence="2">
    <location>
        <begin position="336"/>
        <end position="387"/>
    </location>
</feature>
<comment type="similarity">
    <text evidence="1">Belongs to the Rv1128c/1148c/1588c/1702c/1945/3466 family.</text>
</comment>
<reference evidence="3 4" key="1">
    <citation type="submission" date="2019-11" db="EMBL/GenBank/DDBJ databases">
        <title>Acidiferrimicrobium australis gen. nov., sp. nov., an acidophilic and obligately heterotrophic, member of the Actinobacteria that catalyses dissimilatory oxido- reduction of iron isolated from metal-rich acidic water in Chile.</title>
        <authorList>
            <person name="Gonzalez D."/>
            <person name="Huber K."/>
            <person name="Hedrich S."/>
            <person name="Rojas-Villalobos C."/>
            <person name="Quatrini R."/>
            <person name="Dinamarca M.A."/>
            <person name="Schwarz A."/>
            <person name="Canales C."/>
            <person name="Nancucheo I."/>
        </authorList>
    </citation>
    <scope>NUCLEOTIDE SEQUENCE [LARGE SCALE GENOMIC DNA]</scope>
    <source>
        <strain evidence="3 4">USS-CCA1</strain>
    </source>
</reference>
<dbReference type="Gene3D" id="1.10.30.50">
    <property type="match status" value="1"/>
</dbReference>
<dbReference type="EMBL" id="WJHE01000426">
    <property type="protein sequence ID" value="MST32902.1"/>
    <property type="molecule type" value="Genomic_DNA"/>
</dbReference>
<dbReference type="CDD" id="cd00085">
    <property type="entry name" value="HNHc"/>
    <property type="match status" value="1"/>
</dbReference>
<accession>A0ABW9QTC0</accession>
<protein>
    <submittedName>
        <fullName evidence="3">DUF222 domain-containing protein</fullName>
    </submittedName>
</protein>
<comment type="caution">
    <text evidence="3">The sequence shown here is derived from an EMBL/GenBank/DDBJ whole genome shotgun (WGS) entry which is preliminary data.</text>
</comment>
<dbReference type="InterPro" id="IPR003870">
    <property type="entry name" value="DUF222"/>
</dbReference>
<organism evidence="3 4">
    <name type="scientific">Acidiferrimicrobium australe</name>
    <dbReference type="NCBI Taxonomy" id="2664430"/>
    <lineage>
        <taxon>Bacteria</taxon>
        <taxon>Bacillati</taxon>
        <taxon>Actinomycetota</taxon>
        <taxon>Acidimicrobiia</taxon>
        <taxon>Acidimicrobiales</taxon>
        <taxon>Acidimicrobiaceae</taxon>
        <taxon>Acidiferrimicrobium</taxon>
    </lineage>
</organism>
<proteinExistence type="inferred from homology"/>
<sequence>MGSVGGGYRPGRALVWWWSVWVAGRVRGGRGVAMATSVLGGEEQVGAAGSELGSWLVAQACGACSWEAGWLAALVRFDRAKQWAADGALSCADWLIGRVRLARSTAFEKLRVAHELARRPVVAEAFAAGEITYCAVREITRATGTDPAIDEVLVELARTATVLDVRRAVRRVLLLAEQDREPQERQATRGVRIVANGDGTTRVHAVLSDLEAAELAAALDTLMDHSSGVSQSEESTRADGSPAALADWEDRPWHHRRADALMDLVRAHTARLCGADRYLVHVVVLTAGGAEILGGEPLDPATTARIRCDCSTVTHWVSETGQPLHLGRKQRSWNLAQRRAITVRDRGRCRFPNCERTHTDIHHVQPWEHGGPTDISNGILLCPHHHTLIHDGWTITGDINHTLVFRRPTSL</sequence>
<evidence type="ECO:0000259" key="2">
    <source>
        <dbReference type="SMART" id="SM00507"/>
    </source>
</evidence>
<dbReference type="Pfam" id="PF02720">
    <property type="entry name" value="DUF222"/>
    <property type="match status" value="1"/>
</dbReference>